<dbReference type="CDD" id="cd07247">
    <property type="entry name" value="SgaA_N_like"/>
    <property type="match status" value="2"/>
</dbReference>
<gene>
    <name evidence="2" type="ORF">EKJ_12430</name>
</gene>
<dbReference type="InterPro" id="IPR029068">
    <property type="entry name" value="Glyas_Bleomycin-R_OHBP_Dase"/>
</dbReference>
<proteinExistence type="predicted"/>
<protein>
    <submittedName>
        <fullName evidence="2">Glyoxalase</fullName>
    </submittedName>
</protein>
<dbReference type="PANTHER" id="PTHR33993">
    <property type="entry name" value="GLYOXALASE-RELATED"/>
    <property type="match status" value="1"/>
</dbReference>
<dbReference type="Pfam" id="PF00903">
    <property type="entry name" value="Glyoxalase"/>
    <property type="match status" value="2"/>
</dbReference>
<dbReference type="InterPro" id="IPR052164">
    <property type="entry name" value="Anthracycline_SecMetBiosynth"/>
</dbReference>
<dbReference type="InterPro" id="IPR037523">
    <property type="entry name" value="VOC_core"/>
</dbReference>
<organism evidence="2 3">
    <name type="scientific">Qipengyuania flava</name>
    <dbReference type="NCBI Taxonomy" id="192812"/>
    <lineage>
        <taxon>Bacteria</taxon>
        <taxon>Pseudomonadati</taxon>
        <taxon>Pseudomonadota</taxon>
        <taxon>Alphaproteobacteria</taxon>
        <taxon>Sphingomonadales</taxon>
        <taxon>Erythrobacteraceae</taxon>
        <taxon>Qipengyuania</taxon>
    </lineage>
</organism>
<dbReference type="EMBL" id="AP019389">
    <property type="protein sequence ID" value="BBI20396.1"/>
    <property type="molecule type" value="Genomic_DNA"/>
</dbReference>
<accession>A0A3T1CHC9</accession>
<evidence type="ECO:0000313" key="3">
    <source>
        <dbReference type="Proteomes" id="UP000290057"/>
    </source>
</evidence>
<feature type="domain" description="VOC" evidence="1">
    <location>
        <begin position="140"/>
        <end position="258"/>
    </location>
</feature>
<dbReference type="Proteomes" id="UP000290057">
    <property type="component" value="Chromosome"/>
</dbReference>
<sequence length="261" mass="28468">MSMQDREGDFVWYELMTDNADAAQEFYGSLLGWDFTSGDAPGIDYRLGSMTDTEVVGVMQLTPEMHEGGARPAWIGYIAVTAIDDALTRLEELGGRVLMGPDHMEGVGHMAMVTDPQGALFYLIQTEGEASQSFAKYEARQGHCAWNELVTDDPAAAGAFYSALVGWEKGECMDMGEMGPYQMYAAGDYTLGAMMKRPDAMPVSLWCYYFRVPDIDAARATVERQGGEVVNGPMEIPGGEFVLQGVDPQGAMFSLIGKRGE</sequence>
<evidence type="ECO:0000259" key="1">
    <source>
        <dbReference type="PROSITE" id="PS51819"/>
    </source>
</evidence>
<feature type="domain" description="VOC" evidence="1">
    <location>
        <begin position="9"/>
        <end position="126"/>
    </location>
</feature>
<dbReference type="PANTHER" id="PTHR33993:SF14">
    <property type="entry name" value="GB|AAF24581.1"/>
    <property type="match status" value="1"/>
</dbReference>
<dbReference type="InterPro" id="IPR004360">
    <property type="entry name" value="Glyas_Fos-R_dOase_dom"/>
</dbReference>
<dbReference type="RefSeq" id="WP_232036772.1">
    <property type="nucleotide sequence ID" value="NZ_AP019389.1"/>
</dbReference>
<dbReference type="AlphaFoldDB" id="A0A3T1CHC9"/>
<reference evidence="2 3" key="1">
    <citation type="submission" date="2019-01" db="EMBL/GenBank/DDBJ databases">
        <title>Complete genome sequence of Erythrobacter flavus KJ5.</title>
        <authorList>
            <person name="Kanesaki Y."/>
            <person name="Brotosudarmo T."/>
            <person name="Moriuchi R."/>
            <person name="Awai K."/>
        </authorList>
    </citation>
    <scope>NUCLEOTIDE SEQUENCE [LARGE SCALE GENOMIC DNA]</scope>
    <source>
        <strain evidence="2 3">KJ5</strain>
    </source>
</reference>
<keyword evidence="3" id="KW-1185">Reference proteome</keyword>
<dbReference type="Gene3D" id="3.10.180.10">
    <property type="entry name" value="2,3-Dihydroxybiphenyl 1,2-Dioxygenase, domain 1"/>
    <property type="match status" value="2"/>
</dbReference>
<dbReference type="PROSITE" id="PS51819">
    <property type="entry name" value="VOC"/>
    <property type="match status" value="2"/>
</dbReference>
<name>A0A3T1CHC9_9SPHN</name>
<evidence type="ECO:0000313" key="2">
    <source>
        <dbReference type="EMBL" id="BBI20396.1"/>
    </source>
</evidence>
<dbReference type="SUPFAM" id="SSF54593">
    <property type="entry name" value="Glyoxalase/Bleomycin resistance protein/Dihydroxybiphenyl dioxygenase"/>
    <property type="match status" value="2"/>
</dbReference>